<proteinExistence type="inferred from homology"/>
<keyword evidence="4" id="KW-0067">ATP-binding</keyword>
<dbReference type="AlphaFoldDB" id="A0A0F9D687"/>
<dbReference type="PRINTS" id="PR01042">
    <property type="entry name" value="TRNASYNTHASP"/>
</dbReference>
<evidence type="ECO:0000256" key="6">
    <source>
        <dbReference type="ARBA" id="ARBA00023146"/>
    </source>
</evidence>
<dbReference type="Pfam" id="PF02938">
    <property type="entry name" value="GAD"/>
    <property type="match status" value="1"/>
</dbReference>
<keyword evidence="5" id="KW-0648">Protein biosynthesis</keyword>
<evidence type="ECO:0000259" key="7">
    <source>
        <dbReference type="PROSITE" id="PS50862"/>
    </source>
</evidence>
<feature type="non-terminal residue" evidence="8">
    <location>
        <position position="1"/>
    </location>
</feature>
<dbReference type="Gene3D" id="3.30.930.10">
    <property type="entry name" value="Bira Bifunctional Protein, Domain 2"/>
    <property type="match status" value="1"/>
</dbReference>
<dbReference type="GO" id="GO:0005524">
    <property type="term" value="F:ATP binding"/>
    <property type="evidence" value="ECO:0007669"/>
    <property type="project" value="UniProtKB-KW"/>
</dbReference>
<protein>
    <recommendedName>
        <fullName evidence="7">Aminoacyl-transfer RNA synthetases class-II family profile domain-containing protein</fullName>
    </recommendedName>
</protein>
<dbReference type="Pfam" id="PF00152">
    <property type="entry name" value="tRNA-synt_2"/>
    <property type="match status" value="1"/>
</dbReference>
<dbReference type="InterPro" id="IPR004115">
    <property type="entry name" value="GAD-like_sf"/>
</dbReference>
<evidence type="ECO:0000256" key="4">
    <source>
        <dbReference type="ARBA" id="ARBA00022840"/>
    </source>
</evidence>
<dbReference type="NCBIfam" id="TIGR00459">
    <property type="entry name" value="aspS_bact"/>
    <property type="match status" value="1"/>
</dbReference>
<dbReference type="GO" id="GO:0005737">
    <property type="term" value="C:cytoplasm"/>
    <property type="evidence" value="ECO:0007669"/>
    <property type="project" value="InterPro"/>
</dbReference>
<dbReference type="PROSITE" id="PS50862">
    <property type="entry name" value="AA_TRNA_LIGASE_II"/>
    <property type="match status" value="1"/>
</dbReference>
<dbReference type="InterPro" id="IPR047090">
    <property type="entry name" value="AspRS_core"/>
</dbReference>
<dbReference type="EMBL" id="LAZR01040923">
    <property type="protein sequence ID" value="KKL13281.1"/>
    <property type="molecule type" value="Genomic_DNA"/>
</dbReference>
<evidence type="ECO:0000256" key="1">
    <source>
        <dbReference type="ARBA" id="ARBA00006303"/>
    </source>
</evidence>
<evidence type="ECO:0000256" key="5">
    <source>
        <dbReference type="ARBA" id="ARBA00022917"/>
    </source>
</evidence>
<dbReference type="InterPro" id="IPR006195">
    <property type="entry name" value="aa-tRNA-synth_II"/>
</dbReference>
<gene>
    <name evidence="8" type="ORF">LCGC14_2527330</name>
</gene>
<dbReference type="CDD" id="cd00777">
    <property type="entry name" value="AspRS_core"/>
    <property type="match status" value="1"/>
</dbReference>
<dbReference type="HAMAP" id="MF_00044">
    <property type="entry name" value="Asp_tRNA_synth_type1"/>
    <property type="match status" value="1"/>
</dbReference>
<evidence type="ECO:0000256" key="2">
    <source>
        <dbReference type="ARBA" id="ARBA00022598"/>
    </source>
</evidence>
<dbReference type="InterPro" id="IPR004524">
    <property type="entry name" value="Asp-tRNA-ligase_1"/>
</dbReference>
<reference evidence="8" key="1">
    <citation type="journal article" date="2015" name="Nature">
        <title>Complex archaea that bridge the gap between prokaryotes and eukaryotes.</title>
        <authorList>
            <person name="Spang A."/>
            <person name="Saw J.H."/>
            <person name="Jorgensen S.L."/>
            <person name="Zaremba-Niedzwiedzka K."/>
            <person name="Martijn J."/>
            <person name="Lind A.E."/>
            <person name="van Eijk R."/>
            <person name="Schleper C."/>
            <person name="Guy L."/>
            <person name="Ettema T.J."/>
        </authorList>
    </citation>
    <scope>NUCLEOTIDE SEQUENCE</scope>
</reference>
<dbReference type="InterPro" id="IPR002312">
    <property type="entry name" value="Asp/Asn-tRNA-synth_IIb"/>
</dbReference>
<dbReference type="PANTHER" id="PTHR22594:SF5">
    <property type="entry name" value="ASPARTATE--TRNA LIGASE, MITOCHONDRIAL"/>
    <property type="match status" value="1"/>
</dbReference>
<comment type="caution">
    <text evidence="8">The sequence shown here is derived from an EMBL/GenBank/DDBJ whole genome shotgun (WGS) entry which is preliminary data.</text>
</comment>
<feature type="domain" description="Aminoacyl-transfer RNA synthetases class-II family profile" evidence="7">
    <location>
        <begin position="14"/>
        <end position="431"/>
    </location>
</feature>
<evidence type="ECO:0000256" key="3">
    <source>
        <dbReference type="ARBA" id="ARBA00022741"/>
    </source>
</evidence>
<dbReference type="GO" id="GO:0004815">
    <property type="term" value="F:aspartate-tRNA ligase activity"/>
    <property type="evidence" value="ECO:0007669"/>
    <property type="project" value="TreeGrafter"/>
</dbReference>
<dbReference type="InterPro" id="IPR045864">
    <property type="entry name" value="aa-tRNA-synth_II/BPL/LPL"/>
</dbReference>
<organism evidence="8">
    <name type="scientific">marine sediment metagenome</name>
    <dbReference type="NCBI Taxonomy" id="412755"/>
    <lineage>
        <taxon>unclassified sequences</taxon>
        <taxon>metagenomes</taxon>
        <taxon>ecological metagenomes</taxon>
    </lineage>
</organism>
<keyword evidence="2" id="KW-0436">Ligase</keyword>
<comment type="similarity">
    <text evidence="1">Belongs to the class-II aminoacyl-tRNA synthetase family. Type 1 subfamily.</text>
</comment>
<dbReference type="InterPro" id="IPR004364">
    <property type="entry name" value="Aa-tRNA-synt_II"/>
</dbReference>
<sequence>RYIDLRRTELTSALRLRHRICAAMRKTLDEADFVEVETPFLTKSTPEGARDYLVPSRMQPGRFYALPQSPQQIKQLLMVAGIERYYQIARCFRDEDLRADRQPEFTQLDLEVSFVEEEDMMRLLEELHTGLTETVRPDLKMVKPFPRLPYEESMRRFGTDKPDLRFGLELVDLTEVLRDSEFTIFRQTVAQGGVVRAICMPGGAAFSRKQIDELTTFVQGYGAKGLAWIKVRQGGFESPIAKFFPDEVLAEMAGRLGAADGDMMFFVADKESVVFDVLGRLRLDFAKKQGRINESAWNFLWVTDYPLLEWDEEAKRYAAMHHPFTSPRDEDTESMLKGEAEPSTIKSKAYDIVLNGVEIGGGSIRIHQQEVQEKMFELLGISGDEAESKFGFLLEALRFGAPPHGGIALGLDRLVMLMAGAESIRDVIAFPKTQKAACMMSGAPSRVDEKQLDELSIRLDVIEDDVEPEA</sequence>
<dbReference type="Gene3D" id="3.30.1360.30">
    <property type="entry name" value="GAD-like domain"/>
    <property type="match status" value="1"/>
</dbReference>
<dbReference type="SUPFAM" id="SSF55681">
    <property type="entry name" value="Class II aaRS and biotin synthetases"/>
    <property type="match status" value="1"/>
</dbReference>
<name>A0A0F9D687_9ZZZZ</name>
<dbReference type="InterPro" id="IPR029351">
    <property type="entry name" value="GAD_dom"/>
</dbReference>
<dbReference type="PANTHER" id="PTHR22594">
    <property type="entry name" value="ASPARTYL/LYSYL-TRNA SYNTHETASE"/>
    <property type="match status" value="1"/>
</dbReference>
<dbReference type="SUPFAM" id="SSF55261">
    <property type="entry name" value="GAD domain-like"/>
    <property type="match status" value="1"/>
</dbReference>
<keyword evidence="6" id="KW-0030">Aminoacyl-tRNA synthetase</keyword>
<dbReference type="GO" id="GO:0006422">
    <property type="term" value="P:aspartyl-tRNA aminoacylation"/>
    <property type="evidence" value="ECO:0007669"/>
    <property type="project" value="TreeGrafter"/>
</dbReference>
<dbReference type="NCBIfam" id="NF001750">
    <property type="entry name" value="PRK00476.1"/>
    <property type="match status" value="1"/>
</dbReference>
<evidence type="ECO:0000313" key="8">
    <source>
        <dbReference type="EMBL" id="KKL13281.1"/>
    </source>
</evidence>
<keyword evidence="3" id="KW-0547">Nucleotide-binding</keyword>
<accession>A0A0F9D687</accession>